<reference evidence="4 5" key="1">
    <citation type="submission" date="2017-05" db="EMBL/GenBank/DDBJ databases">
        <authorList>
            <person name="Song R."/>
            <person name="Chenine A.L."/>
            <person name="Ruprecht R.M."/>
        </authorList>
    </citation>
    <scope>NUCLEOTIDE SEQUENCE [LARGE SCALE GENOMIC DNA]</scope>
    <source>
        <strain evidence="4 5">DSM 26136</strain>
    </source>
</reference>
<protein>
    <submittedName>
        <fullName evidence="4">Lytic murein transglycosylase B</fullName>
    </submittedName>
</protein>
<dbReference type="EMBL" id="CP021455">
    <property type="protein sequence ID" value="ARU04807.1"/>
    <property type="molecule type" value="Genomic_DNA"/>
</dbReference>
<dbReference type="CDD" id="cd13399">
    <property type="entry name" value="Slt35-like"/>
    <property type="match status" value="1"/>
</dbReference>
<dbReference type="GO" id="GO:0008933">
    <property type="term" value="F:peptidoglycan lytic transglycosylase activity"/>
    <property type="evidence" value="ECO:0007669"/>
    <property type="project" value="TreeGrafter"/>
</dbReference>
<evidence type="ECO:0000256" key="1">
    <source>
        <dbReference type="PIRSR" id="PIRSR611757-1"/>
    </source>
</evidence>
<sequence length="347" mass="37496">MTLTRRTFMGQASATATAVLAPTLATAQTSGYAGRADVRRFAAELQSLHGVDASWSERVLAQAQFLTQVPRLMMPPSRPGVRNWRVYRSRFVEPIRIRAGSTFWEDNAATLDKAAREFGVPPAVIVGVIGVETIYGRNVGNFRVLDALATLTFDFPREHPKAQARQAYFEGELTQFLVSASRTRSDPLAPVGSYAGAMGLPQFMPTSWAKFARDYDGDGRIDLWNSPADAIGSVANYLRAFGWQAGLPTHWPLAVTRSAALQPALEADILPSFTATQLQSVGVAVPAAASALGTPLAVVELPNGTGEADFVLTTPNFYVVTRYNWSAFYALAVLELGQAVARNLGRA</sequence>
<dbReference type="SUPFAM" id="SSF53955">
    <property type="entry name" value="Lysozyme-like"/>
    <property type="match status" value="1"/>
</dbReference>
<evidence type="ECO:0000313" key="4">
    <source>
        <dbReference type="EMBL" id="ARU04807.1"/>
    </source>
</evidence>
<dbReference type="PANTHER" id="PTHR30163">
    <property type="entry name" value="MEMBRANE-BOUND LYTIC MUREIN TRANSGLYCOSYLASE B"/>
    <property type="match status" value="1"/>
</dbReference>
<dbReference type="KEGG" id="cser:CCO03_09055"/>
<gene>
    <name evidence="4" type="ORF">CCO03_09055</name>
</gene>
<dbReference type="RefSeq" id="WP_087280109.1">
    <property type="nucleotide sequence ID" value="NZ_CP021455.1"/>
</dbReference>
<dbReference type="InterPro" id="IPR031304">
    <property type="entry name" value="SLT_2"/>
</dbReference>
<accession>A0A1Y0EMH4</accession>
<feature type="signal peptide" evidence="2">
    <location>
        <begin position="1"/>
        <end position="27"/>
    </location>
</feature>
<dbReference type="InterPro" id="IPR043426">
    <property type="entry name" value="MltB-like"/>
</dbReference>
<dbReference type="PANTHER" id="PTHR30163:SF9">
    <property type="entry name" value="MEMBRANE-BOUND LYTIC MUREIN TRANSGLYCOSYLASE B"/>
    <property type="match status" value="1"/>
</dbReference>
<dbReference type="InterPro" id="IPR006311">
    <property type="entry name" value="TAT_signal"/>
</dbReference>
<dbReference type="OrthoDB" id="9772911at2"/>
<evidence type="ECO:0000259" key="3">
    <source>
        <dbReference type="Pfam" id="PF13406"/>
    </source>
</evidence>
<dbReference type="Pfam" id="PF13406">
    <property type="entry name" value="SLT_2"/>
    <property type="match status" value="1"/>
</dbReference>
<dbReference type="InterPro" id="IPR011757">
    <property type="entry name" value="Lytic_transglycosylase_MltB"/>
</dbReference>
<evidence type="ECO:0000313" key="5">
    <source>
        <dbReference type="Proteomes" id="UP000196138"/>
    </source>
</evidence>
<dbReference type="InterPro" id="IPR023346">
    <property type="entry name" value="Lysozyme-like_dom_sf"/>
</dbReference>
<dbReference type="Gene3D" id="1.10.8.350">
    <property type="entry name" value="Bacterial muramidase"/>
    <property type="match status" value="1"/>
</dbReference>
<feature type="chain" id="PRO_5012281988" evidence="2">
    <location>
        <begin position="28"/>
        <end position="347"/>
    </location>
</feature>
<proteinExistence type="predicted"/>
<keyword evidence="2" id="KW-0732">Signal</keyword>
<organism evidence="4 5">
    <name type="scientific">Comamonas serinivorans</name>
    <dbReference type="NCBI Taxonomy" id="1082851"/>
    <lineage>
        <taxon>Bacteria</taxon>
        <taxon>Pseudomonadati</taxon>
        <taxon>Pseudomonadota</taxon>
        <taxon>Betaproteobacteria</taxon>
        <taxon>Burkholderiales</taxon>
        <taxon>Comamonadaceae</taxon>
        <taxon>Comamonas</taxon>
    </lineage>
</organism>
<dbReference type="Proteomes" id="UP000196138">
    <property type="component" value="Chromosome"/>
</dbReference>
<name>A0A1Y0EMH4_9BURK</name>
<dbReference type="NCBIfam" id="TIGR02282">
    <property type="entry name" value="MltB"/>
    <property type="match status" value="1"/>
</dbReference>
<keyword evidence="5" id="KW-1185">Reference proteome</keyword>
<dbReference type="AlphaFoldDB" id="A0A1Y0EMH4"/>
<dbReference type="Gene3D" id="1.10.530.10">
    <property type="match status" value="1"/>
</dbReference>
<evidence type="ECO:0000256" key="2">
    <source>
        <dbReference type="SAM" id="SignalP"/>
    </source>
</evidence>
<dbReference type="GO" id="GO:0009253">
    <property type="term" value="P:peptidoglycan catabolic process"/>
    <property type="evidence" value="ECO:0007669"/>
    <property type="project" value="TreeGrafter"/>
</dbReference>
<feature type="active site" evidence="1">
    <location>
        <position position="132"/>
    </location>
</feature>
<dbReference type="PROSITE" id="PS51318">
    <property type="entry name" value="TAT"/>
    <property type="match status" value="1"/>
</dbReference>
<feature type="domain" description="Transglycosylase SLT" evidence="3">
    <location>
        <begin position="36"/>
        <end position="338"/>
    </location>
</feature>